<evidence type="ECO:0000256" key="1">
    <source>
        <dbReference type="ARBA" id="ARBA00001933"/>
    </source>
</evidence>
<proteinExistence type="inferred from homology"/>
<keyword evidence="3" id="KW-0028">Amino-acid biosynthesis</keyword>
<evidence type="ECO:0000313" key="6">
    <source>
        <dbReference type="EMBL" id="SEM53173.1"/>
    </source>
</evidence>
<dbReference type="GO" id="GO:0016765">
    <property type="term" value="F:transferase activity, transferring alkyl or aryl (other than methyl) groups"/>
    <property type="evidence" value="ECO:0007669"/>
    <property type="project" value="UniProtKB-UniRule"/>
</dbReference>
<dbReference type="PROSITE" id="PS00868">
    <property type="entry name" value="CYS_MET_METAB_PP"/>
    <property type="match status" value="1"/>
</dbReference>
<organism evidence="6 7">
    <name type="scientific">Olivibacter domesticus</name>
    <name type="common">Pseudosphingobacterium domesticum</name>
    <dbReference type="NCBI Taxonomy" id="407022"/>
    <lineage>
        <taxon>Bacteria</taxon>
        <taxon>Pseudomonadati</taxon>
        <taxon>Bacteroidota</taxon>
        <taxon>Sphingobacteriia</taxon>
        <taxon>Sphingobacteriales</taxon>
        <taxon>Sphingobacteriaceae</taxon>
        <taxon>Olivibacter</taxon>
    </lineage>
</organism>
<dbReference type="Gene3D" id="3.90.1150.10">
    <property type="entry name" value="Aspartate Aminotransferase, domain 1"/>
    <property type="match status" value="1"/>
</dbReference>
<dbReference type="GO" id="GO:0019346">
    <property type="term" value="P:transsulfuration"/>
    <property type="evidence" value="ECO:0007669"/>
    <property type="project" value="InterPro"/>
</dbReference>
<dbReference type="PIRSF" id="PIRSF001434">
    <property type="entry name" value="CGS"/>
    <property type="match status" value="1"/>
</dbReference>
<feature type="modified residue" description="N6-(pyridoxal phosphate)lysine" evidence="3 4">
    <location>
        <position position="204"/>
    </location>
</feature>
<evidence type="ECO:0000256" key="5">
    <source>
        <dbReference type="RuleBase" id="RU362118"/>
    </source>
</evidence>
<dbReference type="Pfam" id="PF01053">
    <property type="entry name" value="Cys_Met_Meta_PP"/>
    <property type="match status" value="1"/>
</dbReference>
<dbReference type="UniPathway" id="UPA00051">
    <property type="reaction ID" value="UER00449"/>
</dbReference>
<accession>A0A1H7Z4N1</accession>
<dbReference type="CDD" id="cd00614">
    <property type="entry name" value="CGS_like"/>
    <property type="match status" value="1"/>
</dbReference>
<dbReference type="RefSeq" id="WP_093332612.1">
    <property type="nucleotide sequence ID" value="NZ_FOAF01000015.1"/>
</dbReference>
<gene>
    <name evidence="3" type="primary">metZ</name>
    <name evidence="6" type="ORF">SAMN05661044_05418</name>
</gene>
<sequence>MKEQSKLVRNQTQRSQNREHSVPLYLTSSFIFDDAEQGRAIFAGEEDGNVYSRYSNPNTNEFIQKICALEGAEAGLAFSSGMAAVFASFAALLKAGDHIVACRSIFGSTHQLFTQLFPRWGITTSYVEASEPETWEQAIQANTKMIFLETPSNPGLELIDLEWLGGFKKKYPHIILNVDNCFATPYLQKPINYGFDLVSHSATKYMDGQGRVLGGIVVGKQELIDEMMFFIRHTGPAMSPFNAWVISKSLETLGLRMDRHCNNALAVAQKLEASAEVEIVRYPFLPSHPQYELAKKQMKAGGGIVTFIIHGGFDRAKRFLDNLNMILITSNLGDSRSIATHPASTTHSKLTDEERKMIGIYPGTIRISVGLEDIEDILEDIEQALAASK</sequence>
<name>A0A1H7Z4N1_OLID1</name>
<comment type="cofactor">
    <cofactor evidence="1 3 5">
        <name>pyridoxal 5'-phosphate</name>
        <dbReference type="ChEBI" id="CHEBI:597326"/>
    </cofactor>
</comment>
<dbReference type="GO" id="GO:0071268">
    <property type="term" value="P:homocysteine biosynthetic process"/>
    <property type="evidence" value="ECO:0007669"/>
    <property type="project" value="InterPro"/>
</dbReference>
<comment type="similarity">
    <text evidence="3">Belongs to the trans-sulfuration enzymes family. MetZ subfamily.</text>
</comment>
<dbReference type="InterPro" id="IPR015424">
    <property type="entry name" value="PyrdxlP-dep_Trfase"/>
</dbReference>
<evidence type="ECO:0000256" key="4">
    <source>
        <dbReference type="PIRSR" id="PIRSR001434-2"/>
    </source>
</evidence>
<comment type="catalytic activity">
    <reaction evidence="3">
        <text>O-succinyl-L-homoserine + hydrogen sulfide = L-homocysteine + succinate</text>
        <dbReference type="Rhea" id="RHEA:27826"/>
        <dbReference type="ChEBI" id="CHEBI:29919"/>
        <dbReference type="ChEBI" id="CHEBI:30031"/>
        <dbReference type="ChEBI" id="CHEBI:57661"/>
        <dbReference type="ChEBI" id="CHEBI:58199"/>
    </reaction>
</comment>
<keyword evidence="3" id="KW-0486">Methionine biosynthesis</keyword>
<dbReference type="OrthoDB" id="9773476at2"/>
<dbReference type="InterPro" id="IPR054542">
    <property type="entry name" value="Cys_met_metab_PP"/>
</dbReference>
<dbReference type="InterPro" id="IPR006234">
    <property type="entry name" value="O-succ-hSer_sulfhydrylase"/>
</dbReference>
<dbReference type="GO" id="GO:0016846">
    <property type="term" value="F:carbon-sulfur lyase activity"/>
    <property type="evidence" value="ECO:0007669"/>
    <property type="project" value="TreeGrafter"/>
</dbReference>
<dbReference type="PANTHER" id="PTHR11808:SF80">
    <property type="entry name" value="CYSTATHIONINE GAMMA-LYASE"/>
    <property type="match status" value="1"/>
</dbReference>
<dbReference type="GO" id="GO:0071266">
    <property type="term" value="P:'de novo' L-methionine biosynthetic process"/>
    <property type="evidence" value="ECO:0007669"/>
    <property type="project" value="UniProtKB-UniRule"/>
</dbReference>
<dbReference type="FunFam" id="3.40.640.10:FF:000046">
    <property type="entry name" value="Cystathionine gamma-lyase"/>
    <property type="match status" value="1"/>
</dbReference>
<dbReference type="InterPro" id="IPR015421">
    <property type="entry name" value="PyrdxlP-dep_Trfase_major"/>
</dbReference>
<dbReference type="InterPro" id="IPR015422">
    <property type="entry name" value="PyrdxlP-dep_Trfase_small"/>
</dbReference>
<evidence type="ECO:0000313" key="7">
    <source>
        <dbReference type="Proteomes" id="UP000199421"/>
    </source>
</evidence>
<comment type="pathway">
    <text evidence="3">Amino-acid biosynthesis; L-methionine biosynthesis via de novo pathway; L-homocysteine from O-succinyl-L-homoserine: step 1/1.</text>
</comment>
<dbReference type="EMBL" id="FOAF01000015">
    <property type="protein sequence ID" value="SEM53173.1"/>
    <property type="molecule type" value="Genomic_DNA"/>
</dbReference>
<dbReference type="GO" id="GO:0005737">
    <property type="term" value="C:cytoplasm"/>
    <property type="evidence" value="ECO:0007669"/>
    <property type="project" value="TreeGrafter"/>
</dbReference>
<dbReference type="AlphaFoldDB" id="A0A1H7Z4N1"/>
<dbReference type="GO" id="GO:0030170">
    <property type="term" value="F:pyridoxal phosphate binding"/>
    <property type="evidence" value="ECO:0007669"/>
    <property type="project" value="UniProtKB-UniRule"/>
</dbReference>
<keyword evidence="2 3" id="KW-0663">Pyridoxal phosphate</keyword>
<comment type="subunit">
    <text evidence="3">Homotetramer.</text>
</comment>
<comment type="function">
    <text evidence="3">Catalyzes the formation of L-homocysteine from O-succinyl-L-homoserine (OSHS) and hydrogen sulfide.</text>
</comment>
<evidence type="ECO:0000256" key="3">
    <source>
        <dbReference type="HAMAP-Rule" id="MF_02056"/>
    </source>
</evidence>
<dbReference type="FunFam" id="3.90.1150.10:FF:000033">
    <property type="entry name" value="Cystathionine gamma-synthase"/>
    <property type="match status" value="1"/>
</dbReference>
<dbReference type="Gene3D" id="3.40.640.10">
    <property type="entry name" value="Type I PLP-dependent aspartate aminotransferase-like (Major domain)"/>
    <property type="match status" value="1"/>
</dbReference>
<dbReference type="HAMAP" id="MF_02056">
    <property type="entry name" value="MetZ"/>
    <property type="match status" value="1"/>
</dbReference>
<protein>
    <recommendedName>
        <fullName evidence="3">O-succinylhomoserine sulfhydrylase</fullName>
        <shortName evidence="3">OSH sulfhydrylase</shortName>
        <shortName evidence="3">OSHS sulfhydrylase</shortName>
        <ecNumber evidence="3">2.5.1.-</ecNumber>
    </recommendedName>
</protein>
<evidence type="ECO:0000256" key="2">
    <source>
        <dbReference type="ARBA" id="ARBA00022898"/>
    </source>
</evidence>
<reference evidence="7" key="1">
    <citation type="submission" date="2016-10" db="EMBL/GenBank/DDBJ databases">
        <authorList>
            <person name="Varghese N."/>
            <person name="Submissions S."/>
        </authorList>
    </citation>
    <scope>NUCLEOTIDE SEQUENCE [LARGE SCALE GENOMIC DNA]</scope>
    <source>
        <strain evidence="7">DSM 18733</strain>
    </source>
</reference>
<dbReference type="SUPFAM" id="SSF53383">
    <property type="entry name" value="PLP-dependent transferases"/>
    <property type="match status" value="1"/>
</dbReference>
<dbReference type="EC" id="2.5.1.-" evidence="3"/>
<keyword evidence="3" id="KW-0808">Transferase</keyword>
<dbReference type="Proteomes" id="UP000199421">
    <property type="component" value="Unassembled WGS sequence"/>
</dbReference>
<dbReference type="InterPro" id="IPR000277">
    <property type="entry name" value="Cys/Met-Metab_PyrdxlP-dep_enz"/>
</dbReference>
<dbReference type="STRING" id="407022.SAMN05661044_05418"/>
<dbReference type="PANTHER" id="PTHR11808">
    <property type="entry name" value="TRANS-SULFURATION ENZYME FAMILY MEMBER"/>
    <property type="match status" value="1"/>
</dbReference>
<keyword evidence="7" id="KW-1185">Reference proteome</keyword>